<organism evidence="7 8">
    <name type="scientific">Xylanimonas cellulosilytica (strain DSM 15894 / JCM 12276 / CECT 5975 / KCTC 9989 / LMG 20990 / NBRC 107835 / XIL07)</name>
    <dbReference type="NCBI Taxonomy" id="446471"/>
    <lineage>
        <taxon>Bacteria</taxon>
        <taxon>Bacillati</taxon>
        <taxon>Actinomycetota</taxon>
        <taxon>Actinomycetes</taxon>
        <taxon>Micrococcales</taxon>
        <taxon>Promicromonosporaceae</taxon>
        <taxon>Xylanimonas</taxon>
    </lineage>
</organism>
<feature type="domain" description="G5" evidence="6">
    <location>
        <begin position="241"/>
        <end position="321"/>
    </location>
</feature>
<dbReference type="PROSITE" id="PS51109">
    <property type="entry name" value="G5"/>
    <property type="match status" value="1"/>
</dbReference>
<feature type="transmembrane region" description="Helical" evidence="5">
    <location>
        <begin position="46"/>
        <end position="68"/>
    </location>
</feature>
<dbReference type="STRING" id="446471.Xcel_2728"/>
<evidence type="ECO:0000256" key="3">
    <source>
        <dbReference type="ARBA" id="ARBA00022801"/>
    </source>
</evidence>
<keyword evidence="3" id="KW-0378">Hydrolase</keyword>
<sequence>MPHADDATSALPVIPNPAISASDDETHPATMQIPAVRSRRPRRRRFVPVVTVLALVGVAAGAGVGALVDARKTVLLDVDGEVTQVTTFAGSVENLLRSHDVMPGEHDAVTPALDGPLRDGADVVVRFGREVTFEADGTQSTDWIAALDADDALRLLATRGSDVRLVASRSGDRVELPLRLSADGGQVDVVADGETQTLDYDGGGVEALLERAGVEVAAEDLVSIAPAGSRAAGRGTVTVVVERVVVEDVTTTTPLPYTRTERRDPQRFSDLSPRVEQAGVEGVRTVVERVTTIDGVETERVLVSDDEVAPVNEVVAVGTRQRPAPQPAPAPGGGSVSDDVWVRLAQCESGGRPDIVSASGRFHGLYQFSVATWRSVGGQGLPSQASPAEQRMRAEMLQARSGWGQWPACSRRLGLR</sequence>
<dbReference type="SUPFAM" id="SSF53955">
    <property type="entry name" value="Lysozyme-like"/>
    <property type="match status" value="1"/>
</dbReference>
<accession>D1BXV1</accession>
<reference evidence="7 8" key="2">
    <citation type="journal article" date="2010" name="Stand. Genomic Sci.">
        <title>Complete genome sequence of Xylanimonas cellulosilytica type strain (XIL07).</title>
        <authorList>
            <person name="Foster B."/>
            <person name="Pukall R."/>
            <person name="Abt B."/>
            <person name="Nolan M."/>
            <person name="Glavina Del Rio T."/>
            <person name="Chen F."/>
            <person name="Lucas S."/>
            <person name="Tice H."/>
            <person name="Pitluck S."/>
            <person name="Cheng J.-F."/>
            <person name="Chertkov O."/>
            <person name="Brettin T."/>
            <person name="Han C."/>
            <person name="Detter J.C."/>
            <person name="Bruce D."/>
            <person name="Goodwin L."/>
            <person name="Ivanova N."/>
            <person name="Mavromatis K."/>
            <person name="Pati A."/>
            <person name="Mikhailova N."/>
            <person name="Chen A."/>
            <person name="Palaniappan K."/>
            <person name="Land M."/>
            <person name="Hauser L."/>
            <person name="Chang Y.-J."/>
            <person name="Jeffries C.D."/>
            <person name="Chain P."/>
            <person name="Rohde M."/>
            <person name="Goeker M."/>
            <person name="Bristow J."/>
            <person name="Eisen J.A."/>
            <person name="Markowitz V."/>
            <person name="Hugenholtz P."/>
            <person name="Kyrpides N.C."/>
            <person name="Klenk H.-P."/>
            <person name="Lapidus A."/>
        </authorList>
    </citation>
    <scope>NUCLEOTIDE SEQUENCE [LARGE SCALE GENOMIC DNA]</scope>
    <source>
        <strain evidence="8">DSM 15894 / CECT 5975 / LMG 20990 / XIL07</strain>
    </source>
</reference>
<dbReference type="Proteomes" id="UP000002255">
    <property type="component" value="Chromosome"/>
</dbReference>
<comment type="similarity">
    <text evidence="1">Belongs to the transglycosylase family. Rpf subfamily.</text>
</comment>
<reference evidence="8" key="1">
    <citation type="submission" date="2009-11" db="EMBL/GenBank/DDBJ databases">
        <title>The complete chromosome of Xylanimonas cellulosilytica DSM 15894.</title>
        <authorList>
            <consortium name="US DOE Joint Genome Institute (JGI-PGF)"/>
            <person name="Lucas S."/>
            <person name="Copeland A."/>
            <person name="Lapidus A."/>
            <person name="Glavina del Rio T."/>
            <person name="Dalin E."/>
            <person name="Tice H."/>
            <person name="Bruce D."/>
            <person name="Goodwin L."/>
            <person name="Pitluck S."/>
            <person name="Kyrpides N."/>
            <person name="Mavromatis K."/>
            <person name="Ivanova N."/>
            <person name="Mikhailova N."/>
            <person name="Foster B."/>
            <person name="Clum A."/>
            <person name="Brettin T."/>
            <person name="Detter J.C."/>
            <person name="Han C."/>
            <person name="Larimer F."/>
            <person name="Land M."/>
            <person name="Hauser L."/>
            <person name="Markowitz V."/>
            <person name="Cheng J.F."/>
            <person name="Hugenholtz P."/>
            <person name="Woyke T."/>
            <person name="Wu D."/>
            <person name="Gehrich-Schroeter G."/>
            <person name="Schneider S."/>
            <person name="Pukall S.R."/>
            <person name="Klenk H.P."/>
            <person name="Eisen J.A."/>
        </authorList>
    </citation>
    <scope>NUCLEOTIDE SEQUENCE [LARGE SCALE GENOMIC DNA]</scope>
    <source>
        <strain evidence="8">DSM 15894 / CECT 5975 / LMG 20990 / XIL07</strain>
    </source>
</reference>
<dbReference type="Pfam" id="PF03990">
    <property type="entry name" value="DUF348"/>
    <property type="match status" value="2"/>
</dbReference>
<evidence type="ECO:0000313" key="8">
    <source>
        <dbReference type="Proteomes" id="UP000002255"/>
    </source>
</evidence>
<dbReference type="EMBL" id="CP001821">
    <property type="protein sequence ID" value="ACZ31742.1"/>
    <property type="molecule type" value="Genomic_DNA"/>
</dbReference>
<dbReference type="InterPro" id="IPR023346">
    <property type="entry name" value="Lysozyme-like_dom_sf"/>
</dbReference>
<dbReference type="CDD" id="cd13925">
    <property type="entry name" value="RPF"/>
    <property type="match status" value="1"/>
</dbReference>
<keyword evidence="8" id="KW-1185">Reference proteome</keyword>
<dbReference type="InterPro" id="IPR007137">
    <property type="entry name" value="DUF348"/>
</dbReference>
<keyword evidence="5" id="KW-0472">Membrane</keyword>
<evidence type="ECO:0000256" key="1">
    <source>
        <dbReference type="ARBA" id="ARBA00010830"/>
    </source>
</evidence>
<dbReference type="SMART" id="SM01208">
    <property type="entry name" value="G5"/>
    <property type="match status" value="1"/>
</dbReference>
<dbReference type="HOGENOM" id="CLU_036884_1_0_11"/>
<feature type="region of interest" description="Disordered" evidence="4">
    <location>
        <begin position="1"/>
        <end position="27"/>
    </location>
</feature>
<evidence type="ECO:0000259" key="6">
    <source>
        <dbReference type="PROSITE" id="PS51109"/>
    </source>
</evidence>
<dbReference type="Gene3D" id="1.10.530.10">
    <property type="match status" value="1"/>
</dbReference>
<dbReference type="GO" id="GO:0016787">
    <property type="term" value="F:hydrolase activity"/>
    <property type="evidence" value="ECO:0007669"/>
    <property type="project" value="UniProtKB-KW"/>
</dbReference>
<protein>
    <submittedName>
        <fullName evidence="7">Transglycosylase domain protein</fullName>
    </submittedName>
</protein>
<dbReference type="AlphaFoldDB" id="D1BXV1"/>
<keyword evidence="5" id="KW-0812">Transmembrane</keyword>
<evidence type="ECO:0000256" key="2">
    <source>
        <dbReference type="ARBA" id="ARBA00022729"/>
    </source>
</evidence>
<evidence type="ECO:0000256" key="5">
    <source>
        <dbReference type="SAM" id="Phobius"/>
    </source>
</evidence>
<dbReference type="Pfam" id="PF07501">
    <property type="entry name" value="G5"/>
    <property type="match status" value="1"/>
</dbReference>
<name>D1BXV1_XYLCX</name>
<dbReference type="eggNOG" id="COG3583">
    <property type="taxonomic scope" value="Bacteria"/>
</dbReference>
<keyword evidence="5" id="KW-1133">Transmembrane helix</keyword>
<dbReference type="Pfam" id="PF06737">
    <property type="entry name" value="Transglycosylas"/>
    <property type="match status" value="1"/>
</dbReference>
<gene>
    <name evidence="7" type="ordered locus">Xcel_2728</name>
</gene>
<dbReference type="InterPro" id="IPR010618">
    <property type="entry name" value="RPF"/>
</dbReference>
<dbReference type="InterPro" id="IPR011098">
    <property type="entry name" value="G5_dom"/>
</dbReference>
<dbReference type="KEGG" id="xce:Xcel_2728"/>
<dbReference type="Gene3D" id="2.20.230.10">
    <property type="entry name" value="Resuscitation-promoting factor rpfb"/>
    <property type="match status" value="1"/>
</dbReference>
<dbReference type="CAZy" id="GH23">
    <property type="family name" value="Glycoside Hydrolase Family 23"/>
</dbReference>
<evidence type="ECO:0000313" key="7">
    <source>
        <dbReference type="EMBL" id="ACZ31742.1"/>
    </source>
</evidence>
<evidence type="ECO:0000256" key="4">
    <source>
        <dbReference type="SAM" id="MobiDB-lite"/>
    </source>
</evidence>
<dbReference type="RefSeq" id="WP_012879484.1">
    <property type="nucleotide sequence ID" value="NC_013530.1"/>
</dbReference>
<proteinExistence type="inferred from homology"/>
<keyword evidence="2" id="KW-0732">Signal</keyword>